<reference evidence="1 2" key="1">
    <citation type="submission" date="2019-02" db="EMBL/GenBank/DDBJ databases">
        <title>Deep-cultivation of Planctomycetes and their phenomic and genomic characterization uncovers novel biology.</title>
        <authorList>
            <person name="Wiegand S."/>
            <person name="Jogler M."/>
            <person name="Boedeker C."/>
            <person name="Pinto D."/>
            <person name="Vollmers J."/>
            <person name="Rivas-Marin E."/>
            <person name="Kohn T."/>
            <person name="Peeters S.H."/>
            <person name="Heuer A."/>
            <person name="Rast P."/>
            <person name="Oberbeckmann S."/>
            <person name="Bunk B."/>
            <person name="Jeske O."/>
            <person name="Meyerdierks A."/>
            <person name="Storesund J.E."/>
            <person name="Kallscheuer N."/>
            <person name="Luecker S."/>
            <person name="Lage O.M."/>
            <person name="Pohl T."/>
            <person name="Merkel B.J."/>
            <person name="Hornburger P."/>
            <person name="Mueller R.-W."/>
            <person name="Bruemmer F."/>
            <person name="Labrenz M."/>
            <person name="Spormann A.M."/>
            <person name="Op den Camp H."/>
            <person name="Overmann J."/>
            <person name="Amann R."/>
            <person name="Jetten M.S.M."/>
            <person name="Mascher T."/>
            <person name="Medema M.H."/>
            <person name="Devos D.P."/>
            <person name="Kaster A.-K."/>
            <person name="Ovreas L."/>
            <person name="Rohde M."/>
            <person name="Galperin M.Y."/>
            <person name="Jogler C."/>
        </authorList>
    </citation>
    <scope>NUCLEOTIDE SEQUENCE [LARGE SCALE GENOMIC DNA]</scope>
    <source>
        <strain evidence="1 2">Pla133</strain>
    </source>
</reference>
<dbReference type="AlphaFoldDB" id="A0A518BKB4"/>
<keyword evidence="2" id="KW-1185">Reference proteome</keyword>
<protein>
    <recommendedName>
        <fullName evidence="3">S-adenosylmethionine:diacylglycerol 3-amino-3-carboxypropyl transferase</fullName>
    </recommendedName>
</protein>
<evidence type="ECO:0000313" key="1">
    <source>
        <dbReference type="EMBL" id="QDU67417.1"/>
    </source>
</evidence>
<dbReference type="InterPro" id="IPR021829">
    <property type="entry name" value="DUF3419"/>
</dbReference>
<gene>
    <name evidence="1" type="ORF">Pla133_25000</name>
</gene>
<organism evidence="1 2">
    <name type="scientific">Engelhardtia mirabilis</name>
    <dbReference type="NCBI Taxonomy" id="2528011"/>
    <lineage>
        <taxon>Bacteria</taxon>
        <taxon>Pseudomonadati</taxon>
        <taxon>Planctomycetota</taxon>
        <taxon>Planctomycetia</taxon>
        <taxon>Planctomycetia incertae sedis</taxon>
        <taxon>Engelhardtia</taxon>
    </lineage>
</organism>
<dbReference type="KEGG" id="pbap:Pla133_25000"/>
<name>A0A518BKB4_9BACT</name>
<dbReference type="PANTHER" id="PTHR47473:SF1">
    <property type="entry name" value="METHYLTRANSFERASE DOMAIN-CONTAINING PROTEIN"/>
    <property type="match status" value="1"/>
</dbReference>
<dbReference type="SUPFAM" id="SSF53335">
    <property type="entry name" value="S-adenosyl-L-methionine-dependent methyltransferases"/>
    <property type="match status" value="1"/>
</dbReference>
<dbReference type="Gene3D" id="3.40.50.150">
    <property type="entry name" value="Vaccinia Virus protein VP39"/>
    <property type="match status" value="1"/>
</dbReference>
<dbReference type="PANTHER" id="PTHR47473">
    <property type="entry name" value="BTA1P"/>
    <property type="match status" value="1"/>
</dbReference>
<sequence>MSVRPAYSEVMEDHRGLSAAFGIESDETVVVVSSAGDNVFNAALDGARHVFGVDLVEAQTRLCRLKEAALRELSWVEFAGLVGSVPCGAEARAALLDRLPAAVHRGLLDDPDLRGDIERFGLAGCGQLSAFLAPLREGLTGIVGAEPLAALLGESDRTRRTALFDEHLDTTAVHEFLALALNEHTIGNAFIPAAAWDRMAEPEFGAFYHRVLRHLTVELDPRENYFLHRIWRDSFPGTDAVPAYLRQEQYSLLLEQLDRITWHTADLGAFLATMPESSVDVVNASNVLDWCDDAGHDDLWQQMDRAAADGARVFLRSFLRPRPLPASIRERWTMDVNLAADLASADRVGYFSRYELWTRARDRS</sequence>
<evidence type="ECO:0008006" key="3">
    <source>
        <dbReference type="Google" id="ProtNLM"/>
    </source>
</evidence>
<dbReference type="Proteomes" id="UP000316921">
    <property type="component" value="Chromosome"/>
</dbReference>
<proteinExistence type="predicted"/>
<dbReference type="InterPro" id="IPR029063">
    <property type="entry name" value="SAM-dependent_MTases_sf"/>
</dbReference>
<dbReference type="Pfam" id="PF11899">
    <property type="entry name" value="DUF3419"/>
    <property type="match status" value="1"/>
</dbReference>
<accession>A0A518BKB4</accession>
<evidence type="ECO:0000313" key="2">
    <source>
        <dbReference type="Proteomes" id="UP000316921"/>
    </source>
</evidence>
<dbReference type="RefSeq" id="WP_145065577.1">
    <property type="nucleotide sequence ID" value="NZ_CP036287.1"/>
</dbReference>
<dbReference type="EMBL" id="CP036287">
    <property type="protein sequence ID" value="QDU67417.1"/>
    <property type="molecule type" value="Genomic_DNA"/>
</dbReference>